<keyword evidence="1" id="KW-0812">Transmembrane</keyword>
<gene>
    <name evidence="2" type="ORF">BkAM31D_18735</name>
</gene>
<feature type="transmembrane region" description="Helical" evidence="1">
    <location>
        <begin position="41"/>
        <end position="58"/>
    </location>
</feature>
<dbReference type="STRING" id="199441.BkAM31D_18735"/>
<dbReference type="EMBL" id="CP020814">
    <property type="protein sequence ID" value="ARK31711.1"/>
    <property type="molecule type" value="Genomic_DNA"/>
</dbReference>
<dbReference type="Proteomes" id="UP000193006">
    <property type="component" value="Chromosome"/>
</dbReference>
<protein>
    <recommendedName>
        <fullName evidence="4">YtpI-like protein</fullName>
    </recommendedName>
</protein>
<dbReference type="RefSeq" id="WP_066153463.1">
    <property type="nucleotide sequence ID" value="NZ_CP020814.1"/>
</dbReference>
<evidence type="ECO:0000256" key="1">
    <source>
        <dbReference type="SAM" id="Phobius"/>
    </source>
</evidence>
<reference evidence="2 3" key="1">
    <citation type="submission" date="2017-04" db="EMBL/GenBank/DDBJ databases">
        <title>Bacillus krulwichiae AM31D Genome sequencing and assembly.</title>
        <authorList>
            <person name="Krulwich T.A."/>
            <person name="Anastor L."/>
            <person name="Ehrlich R."/>
            <person name="Ehrlich G.D."/>
            <person name="Janto B."/>
        </authorList>
    </citation>
    <scope>NUCLEOTIDE SEQUENCE [LARGE SCALE GENOMIC DNA]</scope>
    <source>
        <strain evidence="2 3">AM31D</strain>
    </source>
</reference>
<keyword evidence="1" id="KW-0472">Membrane</keyword>
<feature type="transmembrane region" description="Helical" evidence="1">
    <location>
        <begin position="6"/>
        <end position="21"/>
    </location>
</feature>
<evidence type="ECO:0008006" key="4">
    <source>
        <dbReference type="Google" id="ProtNLM"/>
    </source>
</evidence>
<accession>A0A1X9MJ83</accession>
<dbReference type="InterPro" id="IPR025618">
    <property type="entry name" value="YtpI"/>
</dbReference>
<organism evidence="2 3">
    <name type="scientific">Halalkalibacter krulwichiae</name>
    <dbReference type="NCBI Taxonomy" id="199441"/>
    <lineage>
        <taxon>Bacteria</taxon>
        <taxon>Bacillati</taxon>
        <taxon>Bacillota</taxon>
        <taxon>Bacilli</taxon>
        <taxon>Bacillales</taxon>
        <taxon>Bacillaceae</taxon>
        <taxon>Halalkalibacter</taxon>
    </lineage>
</organism>
<dbReference type="KEGG" id="bkw:BkAM31D_18735"/>
<proteinExistence type="predicted"/>
<evidence type="ECO:0000313" key="2">
    <source>
        <dbReference type="EMBL" id="ARK31711.1"/>
    </source>
</evidence>
<feature type="transmembrane region" description="Helical" evidence="1">
    <location>
        <begin position="64"/>
        <end position="82"/>
    </location>
</feature>
<keyword evidence="3" id="KW-1185">Reference proteome</keyword>
<dbReference type="Pfam" id="PF14007">
    <property type="entry name" value="YtpI"/>
    <property type="match status" value="1"/>
</dbReference>
<evidence type="ECO:0000313" key="3">
    <source>
        <dbReference type="Proteomes" id="UP000193006"/>
    </source>
</evidence>
<name>A0A1X9MJ83_9BACI</name>
<keyword evidence="1" id="KW-1133">Transmembrane helix</keyword>
<sequence>MDKLLTIIIVISAVFFMYNKFKSWRAEESLLKRIYQTKSSFALGCFLTAFAANLMIFPRSQIDFVVGIVFAILGLANIIFGFRASRHYISQLDN</sequence>
<dbReference type="AlphaFoldDB" id="A0A1X9MJ83"/>